<keyword evidence="6" id="KW-1185">Reference proteome</keyword>
<keyword evidence="1 3" id="KW-0547">Nucleotide-binding</keyword>
<dbReference type="NCBIfam" id="TIGR00124">
    <property type="entry name" value="cit_ly_ligase"/>
    <property type="match status" value="1"/>
</dbReference>
<keyword evidence="2 3" id="KW-0067">ATP-binding</keyword>
<name>A0A495RHJ6_9GAMM</name>
<dbReference type="InterPro" id="IPR005216">
    <property type="entry name" value="Citrate_lyase_ligase"/>
</dbReference>
<dbReference type="GO" id="GO:0005524">
    <property type="term" value="F:ATP binding"/>
    <property type="evidence" value="ECO:0007669"/>
    <property type="project" value="UniProtKB-UniRule"/>
</dbReference>
<dbReference type="EC" id="6.2.1.22" evidence="3"/>
<dbReference type="Pfam" id="PF08218">
    <property type="entry name" value="Citrate_ly_lig"/>
    <property type="match status" value="1"/>
</dbReference>
<dbReference type="Proteomes" id="UP000278542">
    <property type="component" value="Unassembled WGS sequence"/>
</dbReference>
<dbReference type="GO" id="GO:0016747">
    <property type="term" value="F:acyltransferase activity, transferring groups other than amino-acyl groups"/>
    <property type="evidence" value="ECO:0007669"/>
    <property type="project" value="InterPro"/>
</dbReference>
<dbReference type="Gene3D" id="3.40.50.620">
    <property type="entry name" value="HUPs"/>
    <property type="match status" value="1"/>
</dbReference>
<dbReference type="NCBIfam" id="TIGR00125">
    <property type="entry name" value="cyt_tran_rel"/>
    <property type="match status" value="1"/>
</dbReference>
<dbReference type="Pfam" id="PF00583">
    <property type="entry name" value="Acetyltransf_1"/>
    <property type="match status" value="1"/>
</dbReference>
<comment type="function">
    <text evidence="3">Acetylation of prosthetic group (2-(5''-phosphoribosyl)-3'-dephosphocoenzyme-A) of the gamma subunit of citrate lyase.</text>
</comment>
<dbReference type="AlphaFoldDB" id="A0A495RHJ6"/>
<dbReference type="SMART" id="SM00764">
    <property type="entry name" value="Citrate_ly_lig"/>
    <property type="match status" value="1"/>
</dbReference>
<dbReference type="PROSITE" id="PS51186">
    <property type="entry name" value="GNAT"/>
    <property type="match status" value="1"/>
</dbReference>
<evidence type="ECO:0000313" key="6">
    <source>
        <dbReference type="Proteomes" id="UP000278542"/>
    </source>
</evidence>
<dbReference type="InterPro" id="IPR013166">
    <property type="entry name" value="Citrate_lyase_ligase_C"/>
</dbReference>
<evidence type="ECO:0000256" key="3">
    <source>
        <dbReference type="PIRNR" id="PIRNR005751"/>
    </source>
</evidence>
<dbReference type="SUPFAM" id="SSF55729">
    <property type="entry name" value="Acyl-CoA N-acyltransferases (Nat)"/>
    <property type="match status" value="1"/>
</dbReference>
<feature type="domain" description="N-acetyltransferase" evidence="4">
    <location>
        <begin position="1"/>
        <end position="169"/>
    </location>
</feature>
<evidence type="ECO:0000256" key="1">
    <source>
        <dbReference type="ARBA" id="ARBA00022741"/>
    </source>
</evidence>
<dbReference type="PIRSF" id="PIRSF005751">
    <property type="entry name" value="Acet_citr_lig"/>
    <property type="match status" value="1"/>
</dbReference>
<dbReference type="GO" id="GO:0016829">
    <property type="term" value="F:lyase activity"/>
    <property type="evidence" value="ECO:0007669"/>
    <property type="project" value="UniProtKB-KW"/>
</dbReference>
<dbReference type="PANTHER" id="PTHR40599">
    <property type="entry name" value="[CITRATE [PRO-3S]-LYASE] LIGASE"/>
    <property type="match status" value="1"/>
</dbReference>
<evidence type="ECO:0000313" key="5">
    <source>
        <dbReference type="EMBL" id="RKS86899.1"/>
    </source>
</evidence>
<dbReference type="GO" id="GO:0008771">
    <property type="term" value="F:[citrate (pro-3S)-lyase] ligase activity"/>
    <property type="evidence" value="ECO:0007669"/>
    <property type="project" value="UniProtKB-EC"/>
</dbReference>
<evidence type="ECO:0000256" key="2">
    <source>
        <dbReference type="ARBA" id="ARBA00022840"/>
    </source>
</evidence>
<dbReference type="Gene3D" id="3.40.630.30">
    <property type="match status" value="1"/>
</dbReference>
<gene>
    <name evidence="5" type="ORF">DES39_0105</name>
</gene>
<dbReference type="OrthoDB" id="9779753at2"/>
<sequence length="351" mass="40069">MHMINDNIRFARVGNSEASLSEVKHFLEQSNLQLDKQIDLFVVAYNEHDHLIGCAGIYHNIVKCVAIDPNYRGENLTNYLINQIIDYAADRGIFHLFLYTKPENISIFTACSFYPLVVVPNLATLMENTPVGIKHYCQELSTYQHAGKTIGSIVMNANPFTLGHQYLVEFAASHCDWLHVFVVSENSSLFTFQERFKLVQAGTAHLANVSVISSSEYIVSQATFPNYFLKEKADIEHANTGIDLLLFRNYIAPSLNITKRFVGTEPFSPITDKYNQGMKYWLNQYETNSPKIELIEIERKKIRDVAVSATAVRRLLSANRIAEIQELVPTTTWDFIEKNSIEIAERCYENH</sequence>
<protein>
    <recommendedName>
        <fullName evidence="3">[Citrate [pro-3S]-lyase] ligase</fullName>
        <ecNumber evidence="3">6.2.1.22</ecNumber>
    </recommendedName>
</protein>
<dbReference type="PANTHER" id="PTHR40599:SF1">
    <property type="entry name" value="[CITRATE [PRO-3S]-LYASE] LIGASE"/>
    <property type="match status" value="1"/>
</dbReference>
<dbReference type="InterPro" id="IPR014729">
    <property type="entry name" value="Rossmann-like_a/b/a_fold"/>
</dbReference>
<dbReference type="EMBL" id="RBWY01000001">
    <property type="protein sequence ID" value="RKS86899.1"/>
    <property type="molecule type" value="Genomic_DNA"/>
</dbReference>
<evidence type="ECO:0000259" key="4">
    <source>
        <dbReference type="PROSITE" id="PS51186"/>
    </source>
</evidence>
<dbReference type="SUPFAM" id="SSF52374">
    <property type="entry name" value="Nucleotidylyl transferase"/>
    <property type="match status" value="1"/>
</dbReference>
<dbReference type="InterPro" id="IPR016181">
    <property type="entry name" value="Acyl_CoA_acyltransferase"/>
</dbReference>
<comment type="catalytic activity">
    <reaction evidence="3">
        <text>holo-[citrate lyase ACP] + acetate + ATP = acetyl-[citrate lyase ACP] + AMP + diphosphate</text>
        <dbReference type="Rhea" id="RHEA:23788"/>
        <dbReference type="Rhea" id="RHEA-COMP:10158"/>
        <dbReference type="Rhea" id="RHEA-COMP:13710"/>
        <dbReference type="ChEBI" id="CHEBI:30089"/>
        <dbReference type="ChEBI" id="CHEBI:30616"/>
        <dbReference type="ChEBI" id="CHEBI:33019"/>
        <dbReference type="ChEBI" id="CHEBI:82683"/>
        <dbReference type="ChEBI" id="CHEBI:137976"/>
        <dbReference type="ChEBI" id="CHEBI:456215"/>
        <dbReference type="EC" id="6.2.1.22"/>
    </reaction>
</comment>
<accession>A0A495RHJ6</accession>
<organism evidence="5 6">
    <name type="scientific">Orbus hercynius</name>
    <dbReference type="NCBI Taxonomy" id="593135"/>
    <lineage>
        <taxon>Bacteria</taxon>
        <taxon>Pseudomonadati</taxon>
        <taxon>Pseudomonadota</taxon>
        <taxon>Gammaproteobacteria</taxon>
        <taxon>Orbales</taxon>
        <taxon>Orbaceae</taxon>
        <taxon>Orbus</taxon>
    </lineage>
</organism>
<reference evidence="5 6" key="1">
    <citation type="submission" date="2018-10" db="EMBL/GenBank/DDBJ databases">
        <title>Genomic Encyclopedia of Type Strains, Phase IV (KMG-IV): sequencing the most valuable type-strain genomes for metagenomic binning, comparative biology and taxonomic classification.</title>
        <authorList>
            <person name="Goeker M."/>
        </authorList>
    </citation>
    <scope>NUCLEOTIDE SEQUENCE [LARGE SCALE GENOMIC DNA]</scope>
    <source>
        <strain evidence="5 6">DSM 22228</strain>
    </source>
</reference>
<comment type="caution">
    <text evidence="5">The sequence shown here is derived from an EMBL/GenBank/DDBJ whole genome shotgun (WGS) entry which is preliminary data.</text>
</comment>
<keyword evidence="3 5" id="KW-0436">Ligase</keyword>
<proteinExistence type="predicted"/>
<keyword evidence="5" id="KW-0456">Lyase</keyword>
<dbReference type="InterPro" id="IPR000182">
    <property type="entry name" value="GNAT_dom"/>
</dbReference>
<dbReference type="InterPro" id="IPR004821">
    <property type="entry name" value="Cyt_trans-like"/>
</dbReference>